<dbReference type="InterPro" id="IPR004776">
    <property type="entry name" value="Mem_transp_PIN-like"/>
</dbReference>
<dbReference type="Proteomes" id="UP001244341">
    <property type="component" value="Chromosome 1b"/>
</dbReference>
<feature type="transmembrane region" description="Helical" evidence="5">
    <location>
        <begin position="228"/>
        <end position="249"/>
    </location>
</feature>
<keyword evidence="3 5" id="KW-1133">Transmembrane helix</keyword>
<evidence type="ECO:0000313" key="7">
    <source>
        <dbReference type="Proteomes" id="UP001244341"/>
    </source>
</evidence>
<evidence type="ECO:0000256" key="2">
    <source>
        <dbReference type="ARBA" id="ARBA00022692"/>
    </source>
</evidence>
<protein>
    <submittedName>
        <fullName evidence="6">Uncharacterized protein</fullName>
    </submittedName>
</protein>
<dbReference type="InterPro" id="IPR039305">
    <property type="entry name" value="PILS2/6"/>
</dbReference>
<evidence type="ECO:0000256" key="4">
    <source>
        <dbReference type="ARBA" id="ARBA00023136"/>
    </source>
</evidence>
<dbReference type="PANTHER" id="PTHR31419">
    <property type="entry name" value="PROTEIN PIN-LIKES 2"/>
    <property type="match status" value="1"/>
</dbReference>
<dbReference type="PANTHER" id="PTHR31419:SF1">
    <property type="entry name" value="PROTEIN PIN-LIKES 6"/>
    <property type="match status" value="1"/>
</dbReference>
<feature type="transmembrane region" description="Helical" evidence="5">
    <location>
        <begin position="26"/>
        <end position="45"/>
    </location>
</feature>
<keyword evidence="7" id="KW-1185">Reference proteome</keyword>
<name>A0ABY8THC1_TETOB</name>
<evidence type="ECO:0000256" key="1">
    <source>
        <dbReference type="ARBA" id="ARBA00004141"/>
    </source>
</evidence>
<feature type="transmembrane region" description="Helical" evidence="5">
    <location>
        <begin position="269"/>
        <end position="290"/>
    </location>
</feature>
<accession>A0ABY8THC1</accession>
<proteinExistence type="predicted"/>
<reference evidence="6 7" key="1">
    <citation type="submission" date="2023-05" db="EMBL/GenBank/DDBJ databases">
        <title>A 100% complete, gapless, phased diploid assembly of the Scenedesmus obliquus UTEX 3031 genome.</title>
        <authorList>
            <person name="Biondi T.C."/>
            <person name="Hanschen E.R."/>
            <person name="Kwon T."/>
            <person name="Eng W."/>
            <person name="Kruse C.P.S."/>
            <person name="Koehler S.I."/>
            <person name="Kunde Y."/>
            <person name="Gleasner C.D."/>
            <person name="You Mak K.T."/>
            <person name="Polle J."/>
            <person name="Hovde B.T."/>
            <person name="Starkenburg S.R."/>
        </authorList>
    </citation>
    <scope>NUCLEOTIDE SEQUENCE [LARGE SCALE GENOMIC DNA]</scope>
    <source>
        <strain evidence="6 7">DOE0152z</strain>
    </source>
</reference>
<organism evidence="6 7">
    <name type="scientific">Tetradesmus obliquus</name>
    <name type="common">Green alga</name>
    <name type="synonym">Acutodesmus obliquus</name>
    <dbReference type="NCBI Taxonomy" id="3088"/>
    <lineage>
        <taxon>Eukaryota</taxon>
        <taxon>Viridiplantae</taxon>
        <taxon>Chlorophyta</taxon>
        <taxon>core chlorophytes</taxon>
        <taxon>Chlorophyceae</taxon>
        <taxon>CS clade</taxon>
        <taxon>Sphaeropleales</taxon>
        <taxon>Scenedesmaceae</taxon>
        <taxon>Tetradesmus</taxon>
    </lineage>
</organism>
<comment type="subcellular location">
    <subcellularLocation>
        <location evidence="1">Membrane</location>
        <topology evidence="1">Multi-pass membrane protein</topology>
    </subcellularLocation>
</comment>
<sequence>MLGAVGVLLAKTGVLDPHGRKTLSKLIYFVFTPCLTFAKLAPVLTARTFVLWMPLAINMFFSVAVGVLLGVLLVLLVRPPAGFSKHVIVTTGLGNAGNLPLVLVAALMRSSGSTLFAGQDVSVDLAIALTSPPLVGCMLAVGVGMLPLPRHQLFSPGGHLLLVQDCIAMFGDCCIPSLMLMLGATLAKGPGRCCPPLRVVLGVTAARLLLLPLLGTGWLLLASKAGWLLAPDSVFLLVMLIQNSVPTALNVHTLATLNSNREEEVGALLFWQYLASCVTTPAWLMFYTWLLKSGAFAVAA</sequence>
<dbReference type="Pfam" id="PF03547">
    <property type="entry name" value="Mem_trans"/>
    <property type="match status" value="2"/>
</dbReference>
<evidence type="ECO:0000256" key="5">
    <source>
        <dbReference type="SAM" id="Phobius"/>
    </source>
</evidence>
<feature type="transmembrane region" description="Helical" evidence="5">
    <location>
        <begin position="87"/>
        <end position="107"/>
    </location>
</feature>
<feature type="transmembrane region" description="Helical" evidence="5">
    <location>
        <begin position="199"/>
        <end position="221"/>
    </location>
</feature>
<keyword evidence="4 5" id="KW-0472">Membrane</keyword>
<evidence type="ECO:0000313" key="6">
    <source>
        <dbReference type="EMBL" id="WIA08367.1"/>
    </source>
</evidence>
<gene>
    <name evidence="6" type="ORF">OEZ85_007806</name>
</gene>
<keyword evidence="2 5" id="KW-0812">Transmembrane</keyword>
<feature type="transmembrane region" description="Helical" evidence="5">
    <location>
        <begin position="51"/>
        <end position="75"/>
    </location>
</feature>
<feature type="transmembrane region" description="Helical" evidence="5">
    <location>
        <begin position="127"/>
        <end position="148"/>
    </location>
</feature>
<evidence type="ECO:0000256" key="3">
    <source>
        <dbReference type="ARBA" id="ARBA00022989"/>
    </source>
</evidence>
<feature type="transmembrane region" description="Helical" evidence="5">
    <location>
        <begin position="160"/>
        <end position="187"/>
    </location>
</feature>
<dbReference type="EMBL" id="CP126208">
    <property type="protein sequence ID" value="WIA08367.1"/>
    <property type="molecule type" value="Genomic_DNA"/>
</dbReference>